<name>A0A158A2N2_9BURK</name>
<dbReference type="RefSeq" id="WP_061167077.1">
    <property type="nucleotide sequence ID" value="NZ_FCOA02000004.1"/>
</dbReference>
<dbReference type="Proteomes" id="UP000054851">
    <property type="component" value="Unassembled WGS sequence"/>
</dbReference>
<dbReference type="InterPro" id="IPR011042">
    <property type="entry name" value="6-blade_b-propeller_TolB-like"/>
</dbReference>
<protein>
    <submittedName>
        <fullName evidence="1">BceP</fullName>
    </submittedName>
</protein>
<reference evidence="1" key="1">
    <citation type="submission" date="2016-01" db="EMBL/GenBank/DDBJ databases">
        <authorList>
            <person name="Peeters C."/>
        </authorList>
    </citation>
    <scope>NUCLEOTIDE SEQUENCE</scope>
    <source>
        <strain evidence="1">LMG 29322</strain>
    </source>
</reference>
<keyword evidence="2" id="KW-1185">Reference proteome</keyword>
<gene>
    <name evidence="1" type="ORF">AWB79_01819</name>
</gene>
<dbReference type="Gene3D" id="2.120.10.30">
    <property type="entry name" value="TolB, C-terminal domain"/>
    <property type="match status" value="1"/>
</dbReference>
<dbReference type="AlphaFoldDB" id="A0A158A2N2"/>
<proteinExistence type="predicted"/>
<evidence type="ECO:0000313" key="2">
    <source>
        <dbReference type="Proteomes" id="UP000054851"/>
    </source>
</evidence>
<organism evidence="1 2">
    <name type="scientific">Caballeronia hypogeia</name>
    <dbReference type="NCBI Taxonomy" id="1777140"/>
    <lineage>
        <taxon>Bacteria</taxon>
        <taxon>Pseudomonadati</taxon>
        <taxon>Pseudomonadota</taxon>
        <taxon>Betaproteobacteria</taxon>
        <taxon>Burkholderiales</taxon>
        <taxon>Burkholderiaceae</taxon>
        <taxon>Caballeronia</taxon>
    </lineage>
</organism>
<sequence length="721" mass="78462">MACALVVSYAKAAPVLDAKTSWIGNTSGFGDGAWTQINITAIAVAPDGRVFTNAPWDESGAEASVYRDGKVLGVAGGTHGWGAAGGNAVAVNSRYVFVAVGVGNEKGRLVKEGVWPSKGRYWSGVSRREIGNVQRAVPFDGGGMTKTLASDKDPRAMLARSFLTVNDTPDDARQDIGGLAASDASLYVANTAQDRIESYNAQSMQKNGQWSAPQPGRIALAPDGSLWAIVESLGEHPRIAHYAASGALIDDAPRLPADNIAADIALDQQGRLLIADNGPRQQVIFFTKQGKAFRESGALGERGGIFAGVAGKPGPRRFNGLTGVGVDASGNVYVSTNGVGVHDGPIGAGLGATLESYAPNGALRWQVQGLLFVDGAWIDPGRPDSVYTGNKRFELDLSKPAGQEWKYAGFLSGRFKYPDDPVFHVDQWPGLPIARRLEGRTFLYLTDMYADHLKIYRFDEKRDGELAIPSGFIAGRARPVRNVPNRPEGGEWIWRDSNGDGRFDTNEFRRNQGKARLAGGWGWWVDARGDIWRTSDVRGIHRLRYGGLDKQGNPIYDYADIQTYAVPAPFTELRRAVYDAPSDTMYVTGYTSDEPFDSRYWKEVGRRLVRYDHWSSGPAARYSIDLPWDTQARPLSTIIGVTVEGQYVFAVEPVGDVHVYDKDSGREVGVIRPGPEVGHASGWVDVPNGVSAHRRGNGEYLVFVEEDARGKVMMYRWTPKS</sequence>
<comment type="caution">
    <text evidence="1">The sequence shown here is derived from an EMBL/GenBank/DDBJ whole genome shotgun (WGS) entry which is preliminary data.</text>
</comment>
<dbReference type="SUPFAM" id="SSF63829">
    <property type="entry name" value="Calcium-dependent phosphotriesterase"/>
    <property type="match status" value="1"/>
</dbReference>
<dbReference type="SUPFAM" id="SSF75011">
    <property type="entry name" value="3-carboxy-cis,cis-mucoante lactonizing enzyme"/>
    <property type="match status" value="1"/>
</dbReference>
<dbReference type="OrthoDB" id="3644774at2"/>
<dbReference type="STRING" id="1777140.AWB79_01819"/>
<dbReference type="EMBL" id="FCOA02000004">
    <property type="protein sequence ID" value="SAK52005.1"/>
    <property type="molecule type" value="Genomic_DNA"/>
</dbReference>
<accession>A0A158A2N2</accession>
<evidence type="ECO:0000313" key="1">
    <source>
        <dbReference type="EMBL" id="SAK52005.1"/>
    </source>
</evidence>